<dbReference type="Pfam" id="PF09820">
    <property type="entry name" value="AAA-ATPase_like"/>
    <property type="match status" value="1"/>
</dbReference>
<evidence type="ECO:0000313" key="3">
    <source>
        <dbReference type="Proteomes" id="UP000439903"/>
    </source>
</evidence>
<dbReference type="OrthoDB" id="5584915at2759"/>
<proteinExistence type="predicted"/>
<keyword evidence="3" id="KW-1185">Reference proteome</keyword>
<sequence length="500" mass="58492">MPIDIANFAQIILRGYSLVDKTSLIVDFINAKPIVSIILRPGKFGKTTALTMLKEFFLKPNFPDNKKYRKELFRGTTIMNNAEIVKEHFCKYPVIYISFKSLFDLTKWLNDYHHRKCIILIDDYDHPLNVAFENNFYEDAHRFFTSILQKALQDNEENLEKALIIGVYPIAKLGFDKFNFFSMNENEFADKFGFTENEVSAISRYHNLDRQEEIKQWYGGYEAGDGILLFNPLSVNCYINKKTFESHHTDTRDSTIIKLMSLYYEQIPQLHVNNAIMGKIIMNEINYETIMLQMDYPLWTLLYYSGYLTMKGNNLLVPSKEIEIKIQNLQQKRQSSYSVDTLLNMLLRCDIQKFEEYLQNMIIETLSFYDVPNNQSENGYHLFMIGLLSQAKFRGYKIQSNKEGGLGRFDLRIDPESQVEFETSIIMEFKVLKKKTENSHKYLKDSAKEGLAQILDKKYRTGVPERSIKLVECGIAFQGKQICILSRVLTKINNNQWVEM</sequence>
<dbReference type="Proteomes" id="UP000439903">
    <property type="component" value="Unassembled WGS sequence"/>
</dbReference>
<dbReference type="InterPro" id="IPR018631">
    <property type="entry name" value="AAA-ATPase-like_dom"/>
</dbReference>
<evidence type="ECO:0000259" key="1">
    <source>
        <dbReference type="Pfam" id="PF09820"/>
    </source>
</evidence>
<feature type="domain" description="AAA-ATPase-like" evidence="1">
    <location>
        <begin position="2"/>
        <end position="101"/>
    </location>
</feature>
<dbReference type="EMBL" id="WTPW01000020">
    <property type="protein sequence ID" value="KAF0558612.1"/>
    <property type="molecule type" value="Genomic_DNA"/>
</dbReference>
<dbReference type="InterPro" id="IPR012547">
    <property type="entry name" value="PDDEXK_9"/>
</dbReference>
<dbReference type="Pfam" id="PF08011">
    <property type="entry name" value="PDDEXK_9"/>
    <property type="match status" value="1"/>
</dbReference>
<dbReference type="AlphaFoldDB" id="A0A8H4EVF2"/>
<organism evidence="2 3">
    <name type="scientific">Gigaspora margarita</name>
    <dbReference type="NCBI Taxonomy" id="4874"/>
    <lineage>
        <taxon>Eukaryota</taxon>
        <taxon>Fungi</taxon>
        <taxon>Fungi incertae sedis</taxon>
        <taxon>Mucoromycota</taxon>
        <taxon>Glomeromycotina</taxon>
        <taxon>Glomeromycetes</taxon>
        <taxon>Diversisporales</taxon>
        <taxon>Gigasporaceae</taxon>
        <taxon>Gigaspora</taxon>
    </lineage>
</organism>
<gene>
    <name evidence="2" type="ORF">F8M41_008533</name>
</gene>
<protein>
    <submittedName>
        <fullName evidence="2">DUF1703-domain-containing protein</fullName>
    </submittedName>
</protein>
<comment type="caution">
    <text evidence="2">The sequence shown here is derived from an EMBL/GenBank/DDBJ whole genome shotgun (WGS) entry which is preliminary data.</text>
</comment>
<reference evidence="2 3" key="1">
    <citation type="journal article" date="2019" name="Environ. Microbiol.">
        <title>At the nexus of three kingdoms: the genome of the mycorrhizal fungus Gigaspora margarita provides insights into plant, endobacterial and fungal interactions.</title>
        <authorList>
            <person name="Venice F."/>
            <person name="Ghignone S."/>
            <person name="Salvioli di Fossalunga A."/>
            <person name="Amselem J."/>
            <person name="Novero M."/>
            <person name="Xianan X."/>
            <person name="Sedzielewska Toro K."/>
            <person name="Morin E."/>
            <person name="Lipzen A."/>
            <person name="Grigoriev I.V."/>
            <person name="Henrissat B."/>
            <person name="Martin F.M."/>
            <person name="Bonfante P."/>
        </authorList>
    </citation>
    <scope>NUCLEOTIDE SEQUENCE [LARGE SCALE GENOMIC DNA]</scope>
    <source>
        <strain evidence="2 3">BEG34</strain>
    </source>
</reference>
<accession>A0A8H4EVF2</accession>
<dbReference type="PANTHER" id="PTHR34825:SF1">
    <property type="entry name" value="AAA-ATPASE-LIKE DOMAIN-CONTAINING PROTEIN"/>
    <property type="match status" value="1"/>
</dbReference>
<dbReference type="PANTHER" id="PTHR34825">
    <property type="entry name" value="CONSERVED PROTEIN, WITH A WEAK D-GALACTARATE DEHYDRATASE/ALTRONATE HYDROLASE DOMAIN"/>
    <property type="match status" value="1"/>
</dbReference>
<evidence type="ECO:0000313" key="2">
    <source>
        <dbReference type="EMBL" id="KAF0558612.1"/>
    </source>
</evidence>
<name>A0A8H4EVF2_GIGMA</name>